<dbReference type="InterPro" id="IPR015615">
    <property type="entry name" value="TGF-beta-rel"/>
</dbReference>
<evidence type="ECO:0000256" key="1">
    <source>
        <dbReference type="ARBA" id="ARBA00004613"/>
    </source>
</evidence>
<evidence type="ECO:0000256" key="4">
    <source>
        <dbReference type="SAM" id="MobiDB-lite"/>
    </source>
</evidence>
<name>A0AAE1A455_9GAST</name>
<evidence type="ECO:0000313" key="8">
    <source>
        <dbReference type="Proteomes" id="UP001283361"/>
    </source>
</evidence>
<feature type="compositionally biased region" description="Polar residues" evidence="4">
    <location>
        <begin position="133"/>
        <end position="143"/>
    </location>
</feature>
<feature type="signal peptide" evidence="5">
    <location>
        <begin position="1"/>
        <end position="21"/>
    </location>
</feature>
<dbReference type="PANTHER" id="PTHR11848:SF298">
    <property type="entry name" value="DAWDLE, ISOFORM A"/>
    <property type="match status" value="1"/>
</dbReference>
<evidence type="ECO:0000313" key="7">
    <source>
        <dbReference type="EMBL" id="KAK3780999.1"/>
    </source>
</evidence>
<evidence type="ECO:0000259" key="6">
    <source>
        <dbReference type="PROSITE" id="PS51362"/>
    </source>
</evidence>
<keyword evidence="8" id="KW-1185">Reference proteome</keyword>
<dbReference type="Proteomes" id="UP001283361">
    <property type="component" value="Unassembled WGS sequence"/>
</dbReference>
<evidence type="ECO:0000256" key="3">
    <source>
        <dbReference type="ARBA" id="ARBA00022525"/>
    </source>
</evidence>
<evidence type="ECO:0000256" key="2">
    <source>
        <dbReference type="ARBA" id="ARBA00006656"/>
    </source>
</evidence>
<dbReference type="InterPro" id="IPR029034">
    <property type="entry name" value="Cystine-knot_cytokine"/>
</dbReference>
<reference evidence="7" key="1">
    <citation type="journal article" date="2023" name="G3 (Bethesda)">
        <title>A reference genome for the long-term kleptoplast-retaining sea slug Elysia crispata morphotype clarki.</title>
        <authorList>
            <person name="Eastman K.E."/>
            <person name="Pendleton A.L."/>
            <person name="Shaikh M.A."/>
            <person name="Suttiyut T."/>
            <person name="Ogas R."/>
            <person name="Tomko P."/>
            <person name="Gavelis G."/>
            <person name="Widhalm J.R."/>
            <person name="Wisecaver J.H."/>
        </authorList>
    </citation>
    <scope>NUCLEOTIDE SEQUENCE</scope>
    <source>
        <strain evidence="7">ECLA1</strain>
    </source>
</reference>
<dbReference type="InterPro" id="IPR001839">
    <property type="entry name" value="TGF-b_C"/>
</dbReference>
<feature type="compositionally biased region" description="Basic and acidic residues" evidence="4">
    <location>
        <begin position="152"/>
        <end position="165"/>
    </location>
</feature>
<dbReference type="GO" id="GO:0005615">
    <property type="term" value="C:extracellular space"/>
    <property type="evidence" value="ECO:0007669"/>
    <property type="project" value="TreeGrafter"/>
</dbReference>
<feature type="region of interest" description="Disordered" evidence="4">
    <location>
        <begin position="297"/>
        <end position="325"/>
    </location>
</feature>
<dbReference type="SUPFAM" id="SSF57501">
    <property type="entry name" value="Cystine-knot cytokines"/>
    <property type="match status" value="1"/>
</dbReference>
<comment type="caution">
    <text evidence="7">The sequence shown here is derived from an EMBL/GenBank/DDBJ whole genome shotgun (WGS) entry which is preliminary data.</text>
</comment>
<accession>A0AAE1A455</accession>
<protein>
    <recommendedName>
        <fullName evidence="6">TGF-beta family profile domain-containing protein</fullName>
    </recommendedName>
</protein>
<dbReference type="Gene3D" id="2.60.120.970">
    <property type="match status" value="1"/>
</dbReference>
<dbReference type="GO" id="GO:0005125">
    <property type="term" value="F:cytokine activity"/>
    <property type="evidence" value="ECO:0007669"/>
    <property type="project" value="TreeGrafter"/>
</dbReference>
<feature type="compositionally biased region" description="Basic and acidic residues" evidence="4">
    <location>
        <begin position="316"/>
        <end position="325"/>
    </location>
</feature>
<gene>
    <name evidence="7" type="ORF">RRG08_046303</name>
</gene>
<organism evidence="7 8">
    <name type="scientific">Elysia crispata</name>
    <name type="common">lettuce slug</name>
    <dbReference type="NCBI Taxonomy" id="231223"/>
    <lineage>
        <taxon>Eukaryota</taxon>
        <taxon>Metazoa</taxon>
        <taxon>Spiralia</taxon>
        <taxon>Lophotrochozoa</taxon>
        <taxon>Mollusca</taxon>
        <taxon>Gastropoda</taxon>
        <taxon>Heterobranchia</taxon>
        <taxon>Euthyneura</taxon>
        <taxon>Panpulmonata</taxon>
        <taxon>Sacoglossa</taxon>
        <taxon>Placobranchoidea</taxon>
        <taxon>Plakobranchidae</taxon>
        <taxon>Elysia</taxon>
    </lineage>
</organism>
<dbReference type="PANTHER" id="PTHR11848">
    <property type="entry name" value="TGF-BETA FAMILY"/>
    <property type="match status" value="1"/>
</dbReference>
<comment type="similarity">
    <text evidence="2">Belongs to the TGF-beta family.</text>
</comment>
<proteinExistence type="inferred from homology"/>
<feature type="region of interest" description="Disordered" evidence="4">
    <location>
        <begin position="133"/>
        <end position="183"/>
    </location>
</feature>
<sequence>MAKIVSRGALFCLVTLHTSLALHDTGDFHNNYPQRVRMSPKSVPISYGRHLPNSDYPFGSRDSSNGKDHNILAPIENKKHFMTSHRDRRSVLSWFASYFQSESDVTEATKLNERSSTDEAKQSHVALHQQITTPSQFSENTARSYAKLPQTRLEKSTSKSNEKRFRSQNTTRKPRSTKSSKVADFLKKENPQTWLTTVSAFLHNGVNIGKLNATASDLSNVSPLESSTPEYRYPVYGITKGESTQKVKRPHKVRHNRHHPDKIRNRSKIVQGGTFKMMKGDRIKQESILELDAMENRERSQDISSEPCKTCGSTDESGRSRTMSEEEVKVIRKNMIAELLMQKLRLDPRELKSYWDNRSHDKMKLPMLPRAVLDETRERNSLLKEEDDFFARDQEAIVTGDDMGRDCVGMRSTGCYDFKFNGEVKGEVETADLWFYKTDDRRDVNGQTFIVYELERPRGLYLLRRRNLIAREDSHIKEGWVKLNMTRPVRRWLEKRRDGEMLAIRCKTCGTHNYRAIFGTKHGYKPLLIIKYVDKYAMRVKRSEENCNPATECCKRPLEINFNEINLPTIFQPTNLAIGYCYGYCDGPKHSVMAYRPVDDIFLKTLHCV</sequence>
<dbReference type="EMBL" id="JAWDGP010002673">
    <property type="protein sequence ID" value="KAK3780999.1"/>
    <property type="molecule type" value="Genomic_DNA"/>
</dbReference>
<feature type="chain" id="PRO_5042264994" description="TGF-beta family profile domain-containing protein" evidence="5">
    <location>
        <begin position="22"/>
        <end position="609"/>
    </location>
</feature>
<comment type="subcellular location">
    <subcellularLocation>
        <location evidence="1">Secreted</location>
    </subcellularLocation>
</comment>
<dbReference type="GO" id="GO:0008083">
    <property type="term" value="F:growth factor activity"/>
    <property type="evidence" value="ECO:0007669"/>
    <property type="project" value="InterPro"/>
</dbReference>
<keyword evidence="3" id="KW-0964">Secreted</keyword>
<dbReference type="Gene3D" id="2.10.90.10">
    <property type="entry name" value="Cystine-knot cytokines"/>
    <property type="match status" value="1"/>
</dbReference>
<feature type="domain" description="TGF-beta family profile" evidence="6">
    <location>
        <begin position="539"/>
        <end position="609"/>
    </location>
</feature>
<dbReference type="PROSITE" id="PS51362">
    <property type="entry name" value="TGF_BETA_2"/>
    <property type="match status" value="1"/>
</dbReference>
<dbReference type="AlphaFoldDB" id="A0AAE1A455"/>
<keyword evidence="5" id="KW-0732">Signal</keyword>
<evidence type="ECO:0000256" key="5">
    <source>
        <dbReference type="SAM" id="SignalP"/>
    </source>
</evidence>